<reference evidence="1" key="1">
    <citation type="submission" date="2021-06" db="EMBL/GenBank/DDBJ databases">
        <authorList>
            <person name="Kallberg Y."/>
            <person name="Tangrot J."/>
            <person name="Rosling A."/>
        </authorList>
    </citation>
    <scope>NUCLEOTIDE SEQUENCE</scope>
    <source>
        <strain evidence="1">28 12/20/2015</strain>
    </source>
</reference>
<comment type="caution">
    <text evidence="1">The sequence shown here is derived from an EMBL/GenBank/DDBJ whole genome shotgun (WGS) entry which is preliminary data.</text>
</comment>
<gene>
    <name evidence="1" type="ORF">SPELUC_LOCUS3028</name>
</gene>
<feature type="non-terminal residue" evidence="1">
    <location>
        <position position="1"/>
    </location>
</feature>
<name>A0ACA9L1X4_9GLOM</name>
<evidence type="ECO:0000313" key="1">
    <source>
        <dbReference type="EMBL" id="CAG8501302.1"/>
    </source>
</evidence>
<dbReference type="Proteomes" id="UP000789366">
    <property type="component" value="Unassembled WGS sequence"/>
</dbReference>
<proteinExistence type="predicted"/>
<protein>
    <submittedName>
        <fullName evidence="1">8359_t:CDS:1</fullName>
    </submittedName>
</protein>
<evidence type="ECO:0000313" key="2">
    <source>
        <dbReference type="Proteomes" id="UP000789366"/>
    </source>
</evidence>
<dbReference type="EMBL" id="CAJVPW010002207">
    <property type="protein sequence ID" value="CAG8501302.1"/>
    <property type="molecule type" value="Genomic_DNA"/>
</dbReference>
<organism evidence="1 2">
    <name type="scientific">Cetraspora pellucida</name>
    <dbReference type="NCBI Taxonomy" id="1433469"/>
    <lineage>
        <taxon>Eukaryota</taxon>
        <taxon>Fungi</taxon>
        <taxon>Fungi incertae sedis</taxon>
        <taxon>Mucoromycota</taxon>
        <taxon>Glomeromycotina</taxon>
        <taxon>Glomeromycetes</taxon>
        <taxon>Diversisporales</taxon>
        <taxon>Gigasporaceae</taxon>
        <taxon>Cetraspora</taxon>
    </lineage>
</organism>
<accession>A0ACA9L1X4</accession>
<keyword evidence="2" id="KW-1185">Reference proteome</keyword>
<sequence>ELKEKWKEDLEESEKAAKQIRKNVFTEESKQAKIERLKEETARRRRERGERLRAARGKVK</sequence>